<evidence type="ECO:0000256" key="1">
    <source>
        <dbReference type="ARBA" id="ARBA00004651"/>
    </source>
</evidence>
<keyword evidence="6 9" id="KW-0472">Membrane</keyword>
<comment type="catalytic activity">
    <reaction evidence="7">
        <text>a 1,2-diacyl-sn-glycero-3-phospho-L-serine(in) = a 1,2-diacyl-sn-glycero-3-phospho-L-serine(out)</text>
        <dbReference type="Rhea" id="RHEA:38663"/>
        <dbReference type="ChEBI" id="CHEBI:57262"/>
    </reaction>
</comment>
<proteinExistence type="inferred from homology"/>
<dbReference type="GO" id="GO:0005886">
    <property type="term" value="C:plasma membrane"/>
    <property type="evidence" value="ECO:0007669"/>
    <property type="project" value="UniProtKB-SubCell"/>
</dbReference>
<feature type="transmembrane region" description="Helical" evidence="9">
    <location>
        <begin position="195"/>
        <end position="214"/>
    </location>
</feature>
<comment type="similarity">
    <text evidence="2 9">Belongs to the XK family.</text>
</comment>
<keyword evidence="3" id="KW-1003">Cell membrane</keyword>
<feature type="transmembrane region" description="Helical" evidence="9">
    <location>
        <begin position="226"/>
        <end position="249"/>
    </location>
</feature>
<name>A0AAD7T3F5_9TELE</name>
<dbReference type="GO" id="GO:0070782">
    <property type="term" value="P:phosphatidylserine exposure on apoptotic cell surface"/>
    <property type="evidence" value="ECO:0007669"/>
    <property type="project" value="TreeGrafter"/>
</dbReference>
<evidence type="ECO:0000256" key="9">
    <source>
        <dbReference type="RuleBase" id="RU910716"/>
    </source>
</evidence>
<feature type="transmembrane region" description="Helical" evidence="9">
    <location>
        <begin position="104"/>
        <end position="129"/>
    </location>
</feature>
<comment type="caution">
    <text evidence="10">The sequence shown here is derived from an EMBL/GenBank/DDBJ whole genome shotgun (WGS) entry which is preliminary data.</text>
</comment>
<evidence type="ECO:0000256" key="5">
    <source>
        <dbReference type="ARBA" id="ARBA00022989"/>
    </source>
</evidence>
<comment type="subcellular location">
    <subcellularLocation>
        <location evidence="1">Cell membrane</location>
        <topology evidence="1">Multi-pass membrane protein</topology>
    </subcellularLocation>
    <subcellularLocation>
        <location evidence="9">Membrane</location>
        <topology evidence="9">Multi-pass membrane protein</topology>
    </subcellularLocation>
</comment>
<gene>
    <name evidence="10" type="ORF">AAFF_G00092940</name>
</gene>
<evidence type="ECO:0000256" key="7">
    <source>
        <dbReference type="ARBA" id="ARBA00024479"/>
    </source>
</evidence>
<dbReference type="Pfam" id="PF09815">
    <property type="entry name" value="XK-related"/>
    <property type="match status" value="1"/>
</dbReference>
<dbReference type="InterPro" id="IPR018629">
    <property type="entry name" value="XK-rel"/>
</dbReference>
<dbReference type="PANTHER" id="PTHR16024:SF16">
    <property type="entry name" value="XK-RELATED PROTEIN 4"/>
    <property type="match status" value="1"/>
</dbReference>
<keyword evidence="11" id="KW-1185">Reference proteome</keyword>
<dbReference type="GO" id="GO:0043652">
    <property type="term" value="P:engulfment of apoptotic cell"/>
    <property type="evidence" value="ECO:0007669"/>
    <property type="project" value="TreeGrafter"/>
</dbReference>
<feature type="transmembrane region" description="Helical" evidence="9">
    <location>
        <begin position="167"/>
        <end position="183"/>
    </location>
</feature>
<dbReference type="AlphaFoldDB" id="A0AAD7T3F5"/>
<dbReference type="GO" id="GO:1902742">
    <property type="term" value="P:apoptotic process involved in development"/>
    <property type="evidence" value="ECO:0007669"/>
    <property type="project" value="TreeGrafter"/>
</dbReference>
<comment type="function">
    <text evidence="8">Phospholipid scramblase that promotes phosphatidylserine exposure on apoptotic cell surface. Phosphatidylserine is a specific marker only present at the surface of apoptotic cells and acts as a specific signal for engulfment.</text>
</comment>
<keyword evidence="4 9" id="KW-0812">Transmembrane</keyword>
<dbReference type="PANTHER" id="PTHR16024">
    <property type="entry name" value="XK-RELATED PROTEIN"/>
    <property type="match status" value="1"/>
</dbReference>
<feature type="transmembrane region" description="Helical" evidence="9">
    <location>
        <begin position="136"/>
        <end position="155"/>
    </location>
</feature>
<evidence type="ECO:0000313" key="10">
    <source>
        <dbReference type="EMBL" id="KAJ8413298.1"/>
    </source>
</evidence>
<sequence length="396" mass="45517">MPPVRRYFHTIYLGIRSRRSGEHDRWRFYWRMVYEYTDVSMLHLLATFLESAPQLVLQLCIIIRTHKLQALQGLTAAASLVSLAWALASYQKALRDSRDDKKPISYLAVIIQFCWHFFTIAARVVTFALFASVFQLYFGVFIVLHWCIMTFWIVHCETEFCITKWEEIVFDMVVGIVYIFSWFNVKEGRTRCRLFIYYFVILLENTALSALWYLYQPPQSTDAFAIPALCVIFSSFLTGIVFMLMYYTFFHPNGPRFGQSPSCTLDDPAAAFGLPPEGATNSLRAGQARGVPAAMAAAAAAAADRDPKYTERDGCMPVFQVRPTAPSTPSSRVPRIEETVVKIDLFRSRYPAWERHVLDRSIRKAILAFDCSPTPPRLQYKDDATVQERLEYETTL</sequence>
<evidence type="ECO:0000256" key="2">
    <source>
        <dbReference type="ARBA" id="ARBA00008789"/>
    </source>
</evidence>
<organism evidence="10 11">
    <name type="scientific">Aldrovandia affinis</name>
    <dbReference type="NCBI Taxonomy" id="143900"/>
    <lineage>
        <taxon>Eukaryota</taxon>
        <taxon>Metazoa</taxon>
        <taxon>Chordata</taxon>
        <taxon>Craniata</taxon>
        <taxon>Vertebrata</taxon>
        <taxon>Euteleostomi</taxon>
        <taxon>Actinopterygii</taxon>
        <taxon>Neopterygii</taxon>
        <taxon>Teleostei</taxon>
        <taxon>Notacanthiformes</taxon>
        <taxon>Halosauridae</taxon>
        <taxon>Aldrovandia</taxon>
    </lineage>
</organism>
<evidence type="ECO:0000256" key="4">
    <source>
        <dbReference type="ARBA" id="ARBA00022692"/>
    </source>
</evidence>
<evidence type="ECO:0000256" key="8">
    <source>
        <dbReference type="ARBA" id="ARBA00045305"/>
    </source>
</evidence>
<dbReference type="EMBL" id="JAINUG010000016">
    <property type="protein sequence ID" value="KAJ8413298.1"/>
    <property type="molecule type" value="Genomic_DNA"/>
</dbReference>
<dbReference type="InterPro" id="IPR050895">
    <property type="entry name" value="XK-related_scramblase"/>
</dbReference>
<reference evidence="10" key="1">
    <citation type="journal article" date="2023" name="Science">
        <title>Genome structures resolve the early diversification of teleost fishes.</title>
        <authorList>
            <person name="Parey E."/>
            <person name="Louis A."/>
            <person name="Montfort J."/>
            <person name="Bouchez O."/>
            <person name="Roques C."/>
            <person name="Iampietro C."/>
            <person name="Lluch J."/>
            <person name="Castinel A."/>
            <person name="Donnadieu C."/>
            <person name="Desvignes T."/>
            <person name="Floi Bucao C."/>
            <person name="Jouanno E."/>
            <person name="Wen M."/>
            <person name="Mejri S."/>
            <person name="Dirks R."/>
            <person name="Jansen H."/>
            <person name="Henkel C."/>
            <person name="Chen W.J."/>
            <person name="Zahm M."/>
            <person name="Cabau C."/>
            <person name="Klopp C."/>
            <person name="Thompson A.W."/>
            <person name="Robinson-Rechavi M."/>
            <person name="Braasch I."/>
            <person name="Lecointre G."/>
            <person name="Bobe J."/>
            <person name="Postlethwait J.H."/>
            <person name="Berthelot C."/>
            <person name="Roest Crollius H."/>
            <person name="Guiguen Y."/>
        </authorList>
    </citation>
    <scope>NUCLEOTIDE SEQUENCE</scope>
    <source>
        <strain evidence="10">NC1722</strain>
    </source>
</reference>
<feature type="transmembrane region" description="Helical" evidence="9">
    <location>
        <begin position="70"/>
        <end position="88"/>
    </location>
</feature>
<evidence type="ECO:0000256" key="6">
    <source>
        <dbReference type="ARBA" id="ARBA00023136"/>
    </source>
</evidence>
<evidence type="ECO:0000256" key="3">
    <source>
        <dbReference type="ARBA" id="ARBA00022475"/>
    </source>
</evidence>
<protein>
    <recommendedName>
        <fullName evidence="9">XK-related protein</fullName>
    </recommendedName>
</protein>
<dbReference type="Proteomes" id="UP001221898">
    <property type="component" value="Unassembled WGS sequence"/>
</dbReference>
<evidence type="ECO:0000313" key="11">
    <source>
        <dbReference type="Proteomes" id="UP001221898"/>
    </source>
</evidence>
<accession>A0AAD7T3F5</accession>
<keyword evidence="5 9" id="KW-1133">Transmembrane helix</keyword>